<dbReference type="InterPro" id="IPR058037">
    <property type="entry name" value="BREX_BrxC_helical"/>
</dbReference>
<accession>A0A011Q6C1</accession>
<reference evidence="4" key="1">
    <citation type="submission" date="2014-02" db="EMBL/GenBank/DDBJ databases">
        <title>Expanding our view of genomic diversity in Candidatus Accumulibacter clades.</title>
        <authorList>
            <person name="Skennerton C.T."/>
            <person name="Barr J.J."/>
            <person name="Slater F.R."/>
            <person name="Bond P.L."/>
            <person name="Tyson G.W."/>
        </authorList>
    </citation>
    <scope>NUCLEOTIDE SEQUENCE [LARGE SCALE GENOMIC DNA]</scope>
</reference>
<evidence type="ECO:0008006" key="6">
    <source>
        <dbReference type="Google" id="ProtNLM"/>
    </source>
</evidence>
<sequence length="1204" mass="134233">MKIRDLFTKPIDRPINGVIKADQRDAESIWQELDEYVVTKQLTEYLRRFFDAFLAAADNPKDPVLSARMAVWVSGFFGSGKSHFIKILSYLLENIEAVNPADGTTKRAAAFFDEHKIKDAMLLADVQRAVQGSSDVILFNIDAKADSKDERDVILQVFLRVFNEKLGYSGDAPHVAEMERHLVSKGAYETFKAAFAEKSGSTWDDQRDAVGFLRDEVVFALAKALKQSEESAGAWFDSARETYRINIEGLARLIRNYLDSKPAGHRIVFLVDEVGQFIGNNTQLMLNLQTIAEQLGTLCQGRAWVIVTSQEDIDAAIGEANKARSQDFSKIQGRFHTRLSLASSNTDEVIGERLLAKTEAAHVALRDRFEKKGDIINNQLAFVGNSVTMKSYKDSAEFVACYPFAPYQFTLLQKIFESIRKVGATGKHLSKGERSLLDAFQSAAVRNADRGIDALVPLYDFYPSIESFIDTTAKRSIDEAPGNSALDPYDADLLKAMFLIRYIPDIVKPNIDNLATLCVVEIDADKLALKRRIQESLARLEKQRLISRNGDLWFFLTNEERDVAREIGHVEVSANEKWRLLSELVYDDILGGQTKVRHKLTRADYEFNRLLDGAPWKNASHPLSFEIATPLGDDYELLSEARCILRSSESGGRALIRTAEGERLDIELSLYVQIEKYIDSPKASMAAASLKRILSDRKDENRERRRRILAQLGDLMVSGDFYALGQKLQIKAAGPTTLLDELVNYLITNTYTKLTYLKLRQADPIAEIKAVLAADTIGQQGLGLDGEEGNHLALNELREYLHLKASAERVLLSDVVDRFTGIPWGWKPEWEVVLLIARLFMAGEIKLMCGGDDLDPKSAGDPLTKSVRFKQLSILKRKISDPDSLKRARALYKDMFAKIAREDEDGLVADYRTALGDWQSDLKGYMQTAAIKHHPGKAVIDAAIVRIGKQLAIRDAAEFIETMLSAKSDWLDTSEDIHDVVSFYKTQLPTWRKLLDALSGFADNRDVLLKLPAVATALADLESIRDNPTPYGQIPRVETLIKTVEAANETAAQQRRERALNSIDAKIGEVMKSLDQVQAAAALRNKALQPLQELKTKVAALSSIPKILYFQDQGGNLLDDAMLIIESASQKRATVLEDSGGTTTEKVLTTAADTAAPKPSRVIRAAELSPTIYLETEAEVESYVAKLKSELLATIKAGQRARIQ</sequence>
<comment type="caution">
    <text evidence="4">The sequence shown here is derived from an EMBL/GenBank/DDBJ whole genome shotgun (WGS) entry which is preliminary data.</text>
</comment>
<dbReference type="InterPro" id="IPR047679">
    <property type="entry name" value="BREX_BrxC"/>
</dbReference>
<gene>
    <name evidence="4" type="ORF">AW11_03760</name>
</gene>
<dbReference type="EMBL" id="JEMY01000064">
    <property type="protein sequence ID" value="EXI84705.1"/>
    <property type="molecule type" value="Genomic_DNA"/>
</dbReference>
<feature type="domain" description="Probable ATP-binding protein BrxC winged helix-turn-helix" evidence="1">
    <location>
        <begin position="753"/>
        <end position="878"/>
    </location>
</feature>
<dbReference type="InterPro" id="IPR027417">
    <property type="entry name" value="P-loop_NTPase"/>
</dbReference>
<dbReference type="eggNOG" id="COG0497">
    <property type="taxonomic scope" value="Bacteria"/>
</dbReference>
<dbReference type="Pfam" id="PF25792">
    <property type="entry name" value="BREX_BrxC_helical"/>
    <property type="match status" value="1"/>
</dbReference>
<dbReference type="SUPFAM" id="SSF52540">
    <property type="entry name" value="P-loop containing nucleoside triphosphate hydrolases"/>
    <property type="match status" value="1"/>
</dbReference>
<dbReference type="InterPro" id="IPR058036">
    <property type="entry name" value="BREX_BrxC_4th"/>
</dbReference>
<dbReference type="Proteomes" id="UP000022141">
    <property type="component" value="Unassembled WGS sequence"/>
</dbReference>
<dbReference type="InterPro" id="IPR058038">
    <property type="entry name" value="BREX_BrxC_wHTH"/>
</dbReference>
<feature type="domain" description="Probable ATP-binding protein BrxC 4th six-stranded beta-sheet" evidence="3">
    <location>
        <begin position="570"/>
        <end position="746"/>
    </location>
</feature>
<dbReference type="Pfam" id="PF25796">
    <property type="entry name" value="BREX_BrxC_4th"/>
    <property type="match status" value="1"/>
</dbReference>
<proteinExistence type="predicted"/>
<keyword evidence="5" id="KW-1185">Reference proteome</keyword>
<name>A0A011Q6C1_ACCRE</name>
<protein>
    <recommendedName>
        <fullName evidence="6">ATPase-like protein</fullName>
    </recommendedName>
</protein>
<dbReference type="STRING" id="1454004.AW11_03760"/>
<dbReference type="NCBIfam" id="NF033441">
    <property type="entry name" value="BREX_BrxC"/>
    <property type="match status" value="1"/>
</dbReference>
<evidence type="ECO:0000259" key="2">
    <source>
        <dbReference type="Pfam" id="PF25792"/>
    </source>
</evidence>
<organism evidence="4 5">
    <name type="scientific">Accumulibacter regalis</name>
    <dbReference type="NCBI Taxonomy" id="522306"/>
    <lineage>
        <taxon>Bacteria</taxon>
        <taxon>Pseudomonadati</taxon>
        <taxon>Pseudomonadota</taxon>
        <taxon>Betaproteobacteria</taxon>
        <taxon>Candidatus Accumulibacter</taxon>
    </lineage>
</organism>
<evidence type="ECO:0000259" key="1">
    <source>
        <dbReference type="Pfam" id="PF25791"/>
    </source>
</evidence>
<dbReference type="PATRIC" id="fig|1454004.3.peg.3867"/>
<evidence type="ECO:0000313" key="4">
    <source>
        <dbReference type="EMBL" id="EXI84705.1"/>
    </source>
</evidence>
<feature type="domain" description="Probable ATP-binding protein BrxC alpha-helical" evidence="2">
    <location>
        <begin position="885"/>
        <end position="1005"/>
    </location>
</feature>
<dbReference type="AlphaFoldDB" id="A0A011Q6C1"/>
<evidence type="ECO:0000313" key="5">
    <source>
        <dbReference type="Proteomes" id="UP000022141"/>
    </source>
</evidence>
<dbReference type="Pfam" id="PF25791">
    <property type="entry name" value="WHD_BREX_BrxC"/>
    <property type="match status" value="1"/>
</dbReference>
<evidence type="ECO:0000259" key="3">
    <source>
        <dbReference type="Pfam" id="PF25796"/>
    </source>
</evidence>